<organism evidence="2 3">
    <name type="scientific">Aduncisulcus paluster</name>
    <dbReference type="NCBI Taxonomy" id="2918883"/>
    <lineage>
        <taxon>Eukaryota</taxon>
        <taxon>Metamonada</taxon>
        <taxon>Carpediemonas-like organisms</taxon>
        <taxon>Aduncisulcus</taxon>
    </lineage>
</organism>
<accession>A0ABQ5KZ87</accession>
<evidence type="ECO:0000313" key="3">
    <source>
        <dbReference type="Proteomes" id="UP001057375"/>
    </source>
</evidence>
<dbReference type="Gene3D" id="1.20.1640.10">
    <property type="entry name" value="Multidrug efflux transporter AcrB transmembrane domain"/>
    <property type="match status" value="1"/>
</dbReference>
<proteinExistence type="predicted"/>
<keyword evidence="3" id="KW-1185">Reference proteome</keyword>
<dbReference type="EMBL" id="BQXS01004269">
    <property type="protein sequence ID" value="GKT36794.1"/>
    <property type="molecule type" value="Genomic_DNA"/>
</dbReference>
<sequence length="60" mass="5982">MSLTALIIALGILVDNAIVISDGIQVNIDSGEDNTSAAVNAVKKAAVPVFTATLTTVAAV</sequence>
<evidence type="ECO:0000313" key="2">
    <source>
        <dbReference type="EMBL" id="GKT36794.1"/>
    </source>
</evidence>
<keyword evidence="1" id="KW-0732">Signal</keyword>
<gene>
    <name evidence="2" type="ORF">ADUPG1_003222</name>
</gene>
<dbReference type="Proteomes" id="UP001057375">
    <property type="component" value="Unassembled WGS sequence"/>
</dbReference>
<dbReference type="InterPro" id="IPR001036">
    <property type="entry name" value="Acrflvin-R"/>
</dbReference>
<name>A0ABQ5KZ87_9EUKA</name>
<evidence type="ECO:0000256" key="1">
    <source>
        <dbReference type="SAM" id="SignalP"/>
    </source>
</evidence>
<dbReference type="PANTHER" id="PTHR32063">
    <property type="match status" value="1"/>
</dbReference>
<dbReference type="SUPFAM" id="SSF82866">
    <property type="entry name" value="Multidrug efflux transporter AcrB transmembrane domain"/>
    <property type="match status" value="1"/>
</dbReference>
<feature type="signal peptide" evidence="1">
    <location>
        <begin position="1"/>
        <end position="17"/>
    </location>
</feature>
<reference evidence="2" key="1">
    <citation type="submission" date="2022-03" db="EMBL/GenBank/DDBJ databases">
        <title>Draft genome sequence of Aduncisulcus paluster, a free-living microaerophilic Fornicata.</title>
        <authorList>
            <person name="Yuyama I."/>
            <person name="Kume K."/>
            <person name="Tamura T."/>
            <person name="Inagaki Y."/>
            <person name="Hashimoto T."/>
        </authorList>
    </citation>
    <scope>NUCLEOTIDE SEQUENCE</scope>
    <source>
        <strain evidence="2">NY0171</strain>
    </source>
</reference>
<protein>
    <submittedName>
        <fullName evidence="2">Acriflavin resistance protein like protein</fullName>
    </submittedName>
</protein>
<feature type="non-terminal residue" evidence="2">
    <location>
        <position position="60"/>
    </location>
</feature>
<comment type="caution">
    <text evidence="2">The sequence shown here is derived from an EMBL/GenBank/DDBJ whole genome shotgun (WGS) entry which is preliminary data.</text>
</comment>
<feature type="chain" id="PRO_5045046223" evidence="1">
    <location>
        <begin position="18"/>
        <end position="60"/>
    </location>
</feature>
<dbReference type="PANTHER" id="PTHR32063:SF18">
    <property type="entry name" value="CATION EFFLUX SYSTEM PROTEIN"/>
    <property type="match status" value="1"/>
</dbReference>